<organism evidence="1 2">
    <name type="scientific">Amphritea atlantica</name>
    <dbReference type="NCBI Taxonomy" id="355243"/>
    <lineage>
        <taxon>Bacteria</taxon>
        <taxon>Pseudomonadati</taxon>
        <taxon>Pseudomonadota</taxon>
        <taxon>Gammaproteobacteria</taxon>
        <taxon>Oceanospirillales</taxon>
        <taxon>Oceanospirillaceae</taxon>
        <taxon>Amphritea</taxon>
    </lineage>
</organism>
<protein>
    <submittedName>
        <fullName evidence="1">Phosphohistidine phosphatase, SixA</fullName>
    </submittedName>
</protein>
<dbReference type="GO" id="GO:0005737">
    <property type="term" value="C:cytoplasm"/>
    <property type="evidence" value="ECO:0007669"/>
    <property type="project" value="InterPro"/>
</dbReference>
<dbReference type="Gene3D" id="3.40.50.1240">
    <property type="entry name" value="Phosphoglycerate mutase-like"/>
    <property type="match status" value="1"/>
</dbReference>
<dbReference type="AlphaFoldDB" id="A0A1H9FIK9"/>
<dbReference type="InterPro" id="IPR004449">
    <property type="entry name" value="SixA"/>
</dbReference>
<dbReference type="OrthoDB" id="280692at2"/>
<keyword evidence="2" id="KW-1185">Reference proteome</keyword>
<accession>A0A1H9FIK9</accession>
<dbReference type="STRING" id="355243.SAMN03080615_01280"/>
<reference evidence="2" key="1">
    <citation type="submission" date="2016-10" db="EMBL/GenBank/DDBJ databases">
        <authorList>
            <person name="Varghese N."/>
            <person name="Submissions S."/>
        </authorList>
    </citation>
    <scope>NUCLEOTIDE SEQUENCE [LARGE SCALE GENOMIC DNA]</scope>
    <source>
        <strain evidence="2">DSM 18887</strain>
    </source>
</reference>
<evidence type="ECO:0000313" key="1">
    <source>
        <dbReference type="EMBL" id="SEQ37726.1"/>
    </source>
</evidence>
<dbReference type="SMART" id="SM00855">
    <property type="entry name" value="PGAM"/>
    <property type="match status" value="1"/>
</dbReference>
<sequence length="150" mass="16790">MRLLLLRHGEAGFDAPRDELRYLTERGRLQLRQLLTQQADEFAGVQRIVHSPYLRTCQTAELVREVVSVNAEPLDLLTPESAPQQVVDWLSEQRDDSLLLVTHQPLVGLLVSLLCEADLSHPEPMLPGALAIIELEFPAAGLGQLQKLLR</sequence>
<dbReference type="Proteomes" id="UP000198749">
    <property type="component" value="Unassembled WGS sequence"/>
</dbReference>
<dbReference type="EMBL" id="FOGB01000003">
    <property type="protein sequence ID" value="SEQ37726.1"/>
    <property type="molecule type" value="Genomic_DNA"/>
</dbReference>
<dbReference type="Pfam" id="PF00300">
    <property type="entry name" value="His_Phos_1"/>
    <property type="match status" value="1"/>
</dbReference>
<evidence type="ECO:0000313" key="2">
    <source>
        <dbReference type="Proteomes" id="UP000198749"/>
    </source>
</evidence>
<dbReference type="NCBIfam" id="TIGR00249">
    <property type="entry name" value="sixA"/>
    <property type="match status" value="1"/>
</dbReference>
<dbReference type="GO" id="GO:0101006">
    <property type="term" value="F:protein histidine phosphatase activity"/>
    <property type="evidence" value="ECO:0007669"/>
    <property type="project" value="InterPro"/>
</dbReference>
<dbReference type="RefSeq" id="WP_091355534.1">
    <property type="nucleotide sequence ID" value="NZ_AP025284.1"/>
</dbReference>
<gene>
    <name evidence="1" type="ORF">SAMN03080615_01280</name>
</gene>
<name>A0A1H9FIK9_9GAMM</name>
<dbReference type="SUPFAM" id="SSF53254">
    <property type="entry name" value="Phosphoglycerate mutase-like"/>
    <property type="match status" value="1"/>
</dbReference>
<dbReference type="CDD" id="cd07067">
    <property type="entry name" value="HP_PGM_like"/>
    <property type="match status" value="1"/>
</dbReference>
<proteinExistence type="predicted"/>
<dbReference type="InterPro" id="IPR029033">
    <property type="entry name" value="His_PPase_superfam"/>
</dbReference>
<dbReference type="InterPro" id="IPR013078">
    <property type="entry name" value="His_Pase_superF_clade-1"/>
</dbReference>